<name>A0A166W1B4_9GAMM</name>
<keyword evidence="7" id="KW-1185">Reference proteome</keyword>
<dbReference type="Gene3D" id="3.40.309.10">
    <property type="entry name" value="Aldehyde Dehydrogenase, Chain A, domain 2"/>
    <property type="match status" value="1"/>
</dbReference>
<feature type="active site" evidence="3">
    <location>
        <position position="251"/>
    </location>
</feature>
<dbReference type="AlphaFoldDB" id="A0A166W1B4"/>
<dbReference type="CDD" id="cd07103">
    <property type="entry name" value="ALDH_F5_SSADH_GabD"/>
    <property type="match status" value="1"/>
</dbReference>
<dbReference type="RefSeq" id="WP_063358842.1">
    <property type="nucleotide sequence ID" value="NZ_AQHB01000013.1"/>
</dbReference>
<proteinExistence type="inferred from homology"/>
<dbReference type="InterPro" id="IPR016163">
    <property type="entry name" value="Ald_DH_C"/>
</dbReference>
<dbReference type="PROSITE" id="PS00687">
    <property type="entry name" value="ALDEHYDE_DEHYDR_GLU"/>
    <property type="match status" value="1"/>
</dbReference>
<dbReference type="FunFam" id="3.40.309.10:FF:000004">
    <property type="entry name" value="Succinate-semialdehyde dehydrogenase I"/>
    <property type="match status" value="1"/>
</dbReference>
<reference evidence="6 7" key="1">
    <citation type="submission" date="2013-07" db="EMBL/GenBank/DDBJ databases">
        <title>Comparative Genomic and Metabolomic Analysis of Twelve Strains of Pseudoalteromonas luteoviolacea.</title>
        <authorList>
            <person name="Vynne N.G."/>
            <person name="Mansson M."/>
            <person name="Gram L."/>
        </authorList>
    </citation>
    <scope>NUCLEOTIDE SEQUENCE [LARGE SCALE GENOMIC DNA]</scope>
    <source>
        <strain evidence="6 7">DSM 6061</strain>
    </source>
</reference>
<organism evidence="6 7">
    <name type="scientific">Pseudoalteromonas luteoviolacea DSM 6061</name>
    <dbReference type="NCBI Taxonomy" id="1365250"/>
    <lineage>
        <taxon>Bacteria</taxon>
        <taxon>Pseudomonadati</taxon>
        <taxon>Pseudomonadota</taxon>
        <taxon>Gammaproteobacteria</taxon>
        <taxon>Alteromonadales</taxon>
        <taxon>Pseudoalteromonadaceae</taxon>
        <taxon>Pseudoalteromonas</taxon>
    </lineage>
</organism>
<evidence type="ECO:0000256" key="2">
    <source>
        <dbReference type="ARBA" id="ARBA00023002"/>
    </source>
</evidence>
<dbReference type="InterPro" id="IPR016160">
    <property type="entry name" value="Ald_DH_CS_CYS"/>
</dbReference>
<dbReference type="EMBL" id="AUYB01000114">
    <property type="protein sequence ID" value="KZN35162.1"/>
    <property type="molecule type" value="Genomic_DNA"/>
</dbReference>
<accession>A0A166W1B4</accession>
<evidence type="ECO:0000256" key="3">
    <source>
        <dbReference type="PROSITE-ProRule" id="PRU10007"/>
    </source>
</evidence>
<dbReference type="InterPro" id="IPR029510">
    <property type="entry name" value="Ald_DH_CS_GLU"/>
</dbReference>
<dbReference type="FunFam" id="3.40.605.10:FF:000026">
    <property type="entry name" value="Aldehyde dehydrogenase, putative"/>
    <property type="match status" value="1"/>
</dbReference>
<dbReference type="GO" id="GO:0009450">
    <property type="term" value="P:gamma-aminobutyric acid catabolic process"/>
    <property type="evidence" value="ECO:0007669"/>
    <property type="project" value="TreeGrafter"/>
</dbReference>
<gene>
    <name evidence="6" type="ORF">N475_03430</name>
</gene>
<comment type="caution">
    <text evidence="6">The sequence shown here is derived from an EMBL/GenBank/DDBJ whole genome shotgun (WGS) entry which is preliminary data.</text>
</comment>
<dbReference type="InterPro" id="IPR016162">
    <property type="entry name" value="Ald_DH_N"/>
</dbReference>
<dbReference type="GO" id="GO:0004777">
    <property type="term" value="F:succinate-semialdehyde dehydrogenase (NAD+) activity"/>
    <property type="evidence" value="ECO:0007669"/>
    <property type="project" value="TreeGrafter"/>
</dbReference>
<dbReference type="SUPFAM" id="SSF53720">
    <property type="entry name" value="ALDH-like"/>
    <property type="match status" value="1"/>
</dbReference>
<dbReference type="InterPro" id="IPR050740">
    <property type="entry name" value="Aldehyde_DH_Superfamily"/>
</dbReference>
<dbReference type="PROSITE" id="PS00070">
    <property type="entry name" value="ALDEHYDE_DEHYDR_CYS"/>
    <property type="match status" value="1"/>
</dbReference>
<dbReference type="InterPro" id="IPR016161">
    <property type="entry name" value="Ald_DH/histidinol_DH"/>
</dbReference>
<dbReference type="PATRIC" id="fig|1365250.3.peg.3458"/>
<protein>
    <recommendedName>
        <fullName evidence="5">Aldehyde dehydrogenase domain-containing protein</fullName>
    </recommendedName>
</protein>
<evidence type="ECO:0000256" key="4">
    <source>
        <dbReference type="RuleBase" id="RU003345"/>
    </source>
</evidence>
<keyword evidence="2 4" id="KW-0560">Oxidoreductase</keyword>
<dbReference type="PANTHER" id="PTHR43353">
    <property type="entry name" value="SUCCINATE-SEMIALDEHYDE DEHYDROGENASE, MITOCHONDRIAL"/>
    <property type="match status" value="1"/>
</dbReference>
<dbReference type="Proteomes" id="UP000076643">
    <property type="component" value="Unassembled WGS sequence"/>
</dbReference>
<evidence type="ECO:0000259" key="5">
    <source>
        <dbReference type="Pfam" id="PF00171"/>
    </source>
</evidence>
<evidence type="ECO:0000313" key="7">
    <source>
        <dbReference type="Proteomes" id="UP000076643"/>
    </source>
</evidence>
<dbReference type="InterPro" id="IPR015590">
    <property type="entry name" value="Aldehyde_DH_dom"/>
</dbReference>
<dbReference type="FunFam" id="3.40.605.10:FF:000007">
    <property type="entry name" value="NAD/NADP-dependent betaine aldehyde dehydrogenase"/>
    <property type="match status" value="1"/>
</dbReference>
<dbReference type="Pfam" id="PF00171">
    <property type="entry name" value="Aldedh"/>
    <property type="match status" value="1"/>
</dbReference>
<sequence length="477" mass="51135">MSRETYTAHSIINGQPYCGTGTLEVLCPADNSVVALVTEADTQATELAIQSAEKCFNVLKSSTAKSRADILYRWYQLIMDNQTHLAELVTLEQGKPIKEALAEVVYAAGYVKWFAQEAERAYGAVIPAHTLNHQLTTVQQGVGVVVGITPWNFPLAMITRKVAPAYAAGCSFILKPSELTPLSAIELAKLALEAGFEDGALQVLLTSKPHALVAQLNSHRAVRKLTFTGSTSVGKLLLEQTAKSAMRTSLELGGNAPFVVFDSADLEEAIEGLMIAKFRNAGQTCIAANRIFLHSKIKSQFISMLKERVSNLTIGSTQDADIGPLITICAKQKALGLVAGALNQGAKLVYQGEELEGNFMSPVILEGIKPDMTIFGSEIFAPVVSVIEFETEAQVIDMANSVEVGLAAYIYATDIAQIHRVSMGLDFGMIGINEGAISNPAAPFGGMKQSGLGREGGAQGLSEYLEVKYLCQRTIVN</sequence>
<dbReference type="PANTHER" id="PTHR43353:SF5">
    <property type="entry name" value="SUCCINATE-SEMIALDEHYDE DEHYDROGENASE, MITOCHONDRIAL"/>
    <property type="match status" value="1"/>
</dbReference>
<evidence type="ECO:0000313" key="6">
    <source>
        <dbReference type="EMBL" id="KZN35162.1"/>
    </source>
</evidence>
<dbReference type="Gene3D" id="3.40.605.10">
    <property type="entry name" value="Aldehyde Dehydrogenase, Chain A, domain 1"/>
    <property type="match status" value="1"/>
</dbReference>
<comment type="similarity">
    <text evidence="1 4">Belongs to the aldehyde dehydrogenase family.</text>
</comment>
<evidence type="ECO:0000256" key="1">
    <source>
        <dbReference type="ARBA" id="ARBA00009986"/>
    </source>
</evidence>
<feature type="domain" description="Aldehyde dehydrogenase" evidence="5">
    <location>
        <begin position="21"/>
        <end position="469"/>
    </location>
</feature>